<dbReference type="EMBL" id="JBHUDL010000038">
    <property type="protein sequence ID" value="MFD1635443.1"/>
    <property type="molecule type" value="Genomic_DNA"/>
</dbReference>
<dbReference type="RefSeq" id="WP_256407074.1">
    <property type="nucleotide sequence ID" value="NZ_CP187154.1"/>
</dbReference>
<accession>A0ABD6D263</accession>
<sequence>MDRRDVVGLLLTMPAIGAQGMKSSLSYVLRKEKKDEDSQSHAQEGEKVEIRVEIKD</sequence>
<feature type="region of interest" description="Disordered" evidence="1">
    <location>
        <begin position="32"/>
        <end position="56"/>
    </location>
</feature>
<gene>
    <name evidence="2" type="ORF">ACFSBJ_17150</name>
</gene>
<keyword evidence="3" id="KW-1185">Reference proteome</keyword>
<organism evidence="2 3">
    <name type="scientific">Haloplanus ruber</name>
    <dbReference type="NCBI Taxonomy" id="869892"/>
    <lineage>
        <taxon>Archaea</taxon>
        <taxon>Methanobacteriati</taxon>
        <taxon>Methanobacteriota</taxon>
        <taxon>Stenosarchaea group</taxon>
        <taxon>Halobacteria</taxon>
        <taxon>Halobacteriales</taxon>
        <taxon>Haloferacaceae</taxon>
        <taxon>Haloplanus</taxon>
    </lineage>
</organism>
<evidence type="ECO:0000313" key="3">
    <source>
        <dbReference type="Proteomes" id="UP001597075"/>
    </source>
</evidence>
<comment type="caution">
    <text evidence="2">The sequence shown here is derived from an EMBL/GenBank/DDBJ whole genome shotgun (WGS) entry which is preliminary data.</text>
</comment>
<dbReference type="AlphaFoldDB" id="A0ABD6D263"/>
<evidence type="ECO:0000313" key="2">
    <source>
        <dbReference type="EMBL" id="MFD1635443.1"/>
    </source>
</evidence>
<protein>
    <submittedName>
        <fullName evidence="2">Uncharacterized protein</fullName>
    </submittedName>
</protein>
<evidence type="ECO:0000256" key="1">
    <source>
        <dbReference type="SAM" id="MobiDB-lite"/>
    </source>
</evidence>
<reference evidence="2 3" key="1">
    <citation type="journal article" date="2019" name="Int. J. Syst. Evol. Microbiol.">
        <title>The Global Catalogue of Microorganisms (GCM) 10K type strain sequencing project: providing services to taxonomists for standard genome sequencing and annotation.</title>
        <authorList>
            <consortium name="The Broad Institute Genomics Platform"/>
            <consortium name="The Broad Institute Genome Sequencing Center for Infectious Disease"/>
            <person name="Wu L."/>
            <person name="Ma J."/>
        </authorList>
    </citation>
    <scope>NUCLEOTIDE SEQUENCE [LARGE SCALE GENOMIC DNA]</scope>
    <source>
        <strain evidence="2 3">CGMCC 1.10594</strain>
    </source>
</reference>
<name>A0ABD6D263_9EURY</name>
<dbReference type="Proteomes" id="UP001597075">
    <property type="component" value="Unassembled WGS sequence"/>
</dbReference>
<proteinExistence type="predicted"/>